<sequence>MGDHYDQDNSIGDHMTSVDLSELQSTLASDVDEELASTPEVIDVGHNLDVSKLAVTARRWHIVTDVVSVVADLKNSTQLGTGKWAASTASIYQAATGNVVRIFDEFDADFLQIQGDGVIGLFWGERRYERAMCAGITVLSFSHDLVNKLEAKWDNLKDLTGYKVGVSNSRVLVKNVGTPRNPAQQEPIWAGKSVNYATKAAQSADRHELIVTGSVWDRITSNDYLALSCSCGSGASDIIWDDFVIDRLPDDDPEAIGRKLVSSWCSVHGAEYCAAILDGKKTRTDVTEARAALQRKHFKNAIWENAERRRTDRRARLSGLR</sequence>
<dbReference type="InterPro" id="IPR029787">
    <property type="entry name" value="Nucleotide_cyclase"/>
</dbReference>
<name>A0A5M4FEC8_9ACTN</name>
<protein>
    <recommendedName>
        <fullName evidence="3">Adenylate/guanylate cyclase domain-containing protein</fullName>
    </recommendedName>
</protein>
<dbReference type="OrthoDB" id="4162550at2"/>
<evidence type="ECO:0000313" key="1">
    <source>
        <dbReference type="EMBL" id="KAA1397634.1"/>
    </source>
</evidence>
<dbReference type="EMBL" id="SDPQ02000002">
    <property type="protein sequence ID" value="KAA1397634.1"/>
    <property type="molecule type" value="Genomic_DNA"/>
</dbReference>
<evidence type="ECO:0000313" key="2">
    <source>
        <dbReference type="Proteomes" id="UP000380867"/>
    </source>
</evidence>
<dbReference type="AlphaFoldDB" id="A0A5M4FEC8"/>
<dbReference type="Proteomes" id="UP000380867">
    <property type="component" value="Unassembled WGS sequence"/>
</dbReference>
<keyword evidence="2" id="KW-1185">Reference proteome</keyword>
<comment type="caution">
    <text evidence="1">The sequence shown here is derived from an EMBL/GenBank/DDBJ whole genome shotgun (WGS) entry which is preliminary data.</text>
</comment>
<evidence type="ECO:0008006" key="3">
    <source>
        <dbReference type="Google" id="ProtNLM"/>
    </source>
</evidence>
<proteinExistence type="predicted"/>
<gene>
    <name evidence="1" type="ORF">ESP70_009760</name>
</gene>
<dbReference type="SUPFAM" id="SSF55073">
    <property type="entry name" value="Nucleotide cyclase"/>
    <property type="match status" value="1"/>
</dbReference>
<reference evidence="1" key="1">
    <citation type="submission" date="2019-09" db="EMBL/GenBank/DDBJ databases">
        <authorList>
            <person name="Li J."/>
        </authorList>
    </citation>
    <scope>NUCLEOTIDE SEQUENCE [LARGE SCALE GENOMIC DNA]</scope>
    <source>
        <strain evidence="1">JCM 14732</strain>
    </source>
</reference>
<organism evidence="1 2">
    <name type="scientific">Aeromicrobium ginsengisoli</name>
    <dbReference type="NCBI Taxonomy" id="363867"/>
    <lineage>
        <taxon>Bacteria</taxon>
        <taxon>Bacillati</taxon>
        <taxon>Actinomycetota</taxon>
        <taxon>Actinomycetes</taxon>
        <taxon>Propionibacteriales</taxon>
        <taxon>Nocardioidaceae</taxon>
        <taxon>Aeromicrobium</taxon>
    </lineage>
</organism>
<accession>A0A5M4FEC8</accession>
<dbReference type="Gene3D" id="3.30.70.1230">
    <property type="entry name" value="Nucleotide cyclase"/>
    <property type="match status" value="1"/>
</dbReference>
<dbReference type="RefSeq" id="WP_149689082.1">
    <property type="nucleotide sequence ID" value="NZ_SDPQ02000002.1"/>
</dbReference>